<dbReference type="Pfam" id="PF00825">
    <property type="entry name" value="Ribonuclease_P"/>
    <property type="match status" value="1"/>
</dbReference>
<dbReference type="SUPFAM" id="SSF54211">
    <property type="entry name" value="Ribosomal protein S5 domain 2-like"/>
    <property type="match status" value="1"/>
</dbReference>
<comment type="caution">
    <text evidence="8">The sequence shown here is derived from an EMBL/GenBank/DDBJ whole genome shotgun (WGS) entry which is preliminary data.</text>
</comment>
<name>A0A8J2UF88_9BACT</name>
<evidence type="ECO:0000313" key="9">
    <source>
        <dbReference type="Proteomes" id="UP000607559"/>
    </source>
</evidence>
<comment type="catalytic activity">
    <reaction evidence="6">
        <text>Endonucleolytic cleavage of RNA, removing 5'-extranucleotides from tRNA precursor.</text>
        <dbReference type="EC" id="3.1.26.5"/>
    </reaction>
</comment>
<evidence type="ECO:0000256" key="1">
    <source>
        <dbReference type="ARBA" id="ARBA00022694"/>
    </source>
</evidence>
<dbReference type="AlphaFoldDB" id="A0A8J2UF88"/>
<evidence type="ECO:0000256" key="3">
    <source>
        <dbReference type="ARBA" id="ARBA00022759"/>
    </source>
</evidence>
<dbReference type="GO" id="GO:0000049">
    <property type="term" value="F:tRNA binding"/>
    <property type="evidence" value="ECO:0007669"/>
    <property type="project" value="UniProtKB-UniRule"/>
</dbReference>
<keyword evidence="1 6" id="KW-0819">tRNA processing</keyword>
<reference evidence="8" key="1">
    <citation type="journal article" date="2014" name="Int. J. Syst. Evol. Microbiol.">
        <title>Complete genome sequence of Corynebacterium casei LMG S-19264T (=DSM 44701T), isolated from a smear-ripened cheese.</title>
        <authorList>
            <consortium name="US DOE Joint Genome Institute (JGI-PGF)"/>
            <person name="Walter F."/>
            <person name="Albersmeier A."/>
            <person name="Kalinowski J."/>
            <person name="Ruckert C."/>
        </authorList>
    </citation>
    <scope>NUCLEOTIDE SEQUENCE</scope>
    <source>
        <strain evidence="8">CGMCC 1.15448</strain>
    </source>
</reference>
<comment type="function">
    <text evidence="6">RNaseP catalyzes the removal of the 5'-leader sequence from pre-tRNA to produce the mature 5'-terminus. It can also cleave other RNA substrates such as 4.5S RNA. The protein component plays an auxiliary but essential role in vivo by binding to the 5'-leader sequence and broadening the substrate specificity of the ribozyme.</text>
</comment>
<sequence length="165" mass="18268">MAAHRTTWKKAEKLKSRKRIERVFREGKSFSVFPYKVVFLLSPATPPLGPRQPSPGSVQSPSAPPPSHVSPPTQALSSPSPRQAPLQAGFGASSRHFKKAVDRNRIKRLGREAYRLQKAPLLHLLAQKGLSMAVFFVFTGKELPDYATVTAKIAVALQKLMRETK</sequence>
<evidence type="ECO:0000256" key="6">
    <source>
        <dbReference type="HAMAP-Rule" id="MF_00227"/>
    </source>
</evidence>
<proteinExistence type="inferred from homology"/>
<dbReference type="InterPro" id="IPR020568">
    <property type="entry name" value="Ribosomal_Su5_D2-typ_SF"/>
</dbReference>
<dbReference type="Gene3D" id="3.30.230.10">
    <property type="match status" value="1"/>
</dbReference>
<gene>
    <name evidence="6 8" type="primary">rnpA</name>
    <name evidence="8" type="ORF">GCM10011511_36280</name>
</gene>
<dbReference type="HAMAP" id="MF_00227">
    <property type="entry name" value="RNase_P"/>
    <property type="match status" value="1"/>
</dbReference>
<keyword evidence="5 6" id="KW-0694">RNA-binding</keyword>
<dbReference type="RefSeq" id="WP_188934295.1">
    <property type="nucleotide sequence ID" value="NZ_BMJC01000004.1"/>
</dbReference>
<evidence type="ECO:0000256" key="5">
    <source>
        <dbReference type="ARBA" id="ARBA00022884"/>
    </source>
</evidence>
<comment type="similarity">
    <text evidence="6">Belongs to the RnpA family.</text>
</comment>
<comment type="subunit">
    <text evidence="6">Consists of a catalytic RNA component (M1 or rnpB) and a protein subunit.</text>
</comment>
<dbReference type="Proteomes" id="UP000607559">
    <property type="component" value="Unassembled WGS sequence"/>
</dbReference>
<keyword evidence="4 6" id="KW-0378">Hydrolase</keyword>
<feature type="region of interest" description="Disordered" evidence="7">
    <location>
        <begin position="46"/>
        <end position="91"/>
    </location>
</feature>
<organism evidence="8 9">
    <name type="scientific">Puia dinghuensis</name>
    <dbReference type="NCBI Taxonomy" id="1792502"/>
    <lineage>
        <taxon>Bacteria</taxon>
        <taxon>Pseudomonadati</taxon>
        <taxon>Bacteroidota</taxon>
        <taxon>Chitinophagia</taxon>
        <taxon>Chitinophagales</taxon>
        <taxon>Chitinophagaceae</taxon>
        <taxon>Puia</taxon>
    </lineage>
</organism>
<accession>A0A8J2UF88</accession>
<dbReference type="InterPro" id="IPR000100">
    <property type="entry name" value="RNase_P"/>
</dbReference>
<reference evidence="8" key="2">
    <citation type="submission" date="2020-09" db="EMBL/GenBank/DDBJ databases">
        <authorList>
            <person name="Sun Q."/>
            <person name="Zhou Y."/>
        </authorList>
    </citation>
    <scope>NUCLEOTIDE SEQUENCE</scope>
    <source>
        <strain evidence="8">CGMCC 1.15448</strain>
    </source>
</reference>
<evidence type="ECO:0000256" key="2">
    <source>
        <dbReference type="ARBA" id="ARBA00022722"/>
    </source>
</evidence>
<dbReference type="GO" id="GO:0001682">
    <property type="term" value="P:tRNA 5'-leader removal"/>
    <property type="evidence" value="ECO:0007669"/>
    <property type="project" value="UniProtKB-UniRule"/>
</dbReference>
<keyword evidence="3 6" id="KW-0255">Endonuclease</keyword>
<evidence type="ECO:0000256" key="4">
    <source>
        <dbReference type="ARBA" id="ARBA00022801"/>
    </source>
</evidence>
<keyword evidence="2 6" id="KW-0540">Nuclease</keyword>
<dbReference type="EMBL" id="BMJC01000004">
    <property type="protein sequence ID" value="GGB09515.1"/>
    <property type="molecule type" value="Genomic_DNA"/>
</dbReference>
<keyword evidence="9" id="KW-1185">Reference proteome</keyword>
<dbReference type="InterPro" id="IPR014721">
    <property type="entry name" value="Ribsml_uS5_D2-typ_fold_subgr"/>
</dbReference>
<evidence type="ECO:0000313" key="8">
    <source>
        <dbReference type="EMBL" id="GGB09515.1"/>
    </source>
</evidence>
<dbReference type="GO" id="GO:0004526">
    <property type="term" value="F:ribonuclease P activity"/>
    <property type="evidence" value="ECO:0007669"/>
    <property type="project" value="UniProtKB-UniRule"/>
</dbReference>
<dbReference type="EC" id="3.1.26.5" evidence="6"/>
<protein>
    <recommendedName>
        <fullName evidence="6">Ribonuclease P protein component</fullName>
        <shortName evidence="6">RNase P protein</shortName>
        <shortName evidence="6">RNaseP protein</shortName>
        <ecNumber evidence="6">3.1.26.5</ecNumber>
    </recommendedName>
    <alternativeName>
        <fullName evidence="6">Protein C5</fullName>
    </alternativeName>
</protein>
<evidence type="ECO:0000256" key="7">
    <source>
        <dbReference type="SAM" id="MobiDB-lite"/>
    </source>
</evidence>